<name>A0A330HU82_9HYPH</name>
<accession>A0A330HU82</accession>
<proteinExistence type="predicted"/>
<reference evidence="2" key="1">
    <citation type="submission" date="2018-06" db="EMBL/GenBank/DDBJ databases">
        <authorList>
            <person name="Helene L.C."/>
            <person name="Dall'Agnol R."/>
            <person name="Delamuta J.R."/>
            <person name="Hungria M."/>
        </authorList>
    </citation>
    <scope>NUCLEOTIDE SEQUENCE [LARGE SCALE GENOMIC DNA]</scope>
    <source>
        <strain evidence="2">AC99b</strain>
    </source>
</reference>
<dbReference type="AlphaFoldDB" id="A0A330HU82"/>
<keyword evidence="2" id="KW-1185">Reference proteome</keyword>
<gene>
    <name evidence="1" type="ORF">DPM33_15130</name>
</gene>
<organism evidence="1 2">
    <name type="scientific">Mesorhizobium hawassense</name>
    <dbReference type="NCBI Taxonomy" id="1209954"/>
    <lineage>
        <taxon>Bacteria</taxon>
        <taxon>Pseudomonadati</taxon>
        <taxon>Pseudomonadota</taxon>
        <taxon>Alphaproteobacteria</taxon>
        <taxon>Hyphomicrobiales</taxon>
        <taxon>Phyllobacteriaceae</taxon>
        <taxon>Mesorhizobium</taxon>
    </lineage>
</organism>
<evidence type="ECO:0000313" key="1">
    <source>
        <dbReference type="EMBL" id="RAZ90159.1"/>
    </source>
</evidence>
<protein>
    <submittedName>
        <fullName evidence="1">Uncharacterized protein</fullName>
    </submittedName>
</protein>
<comment type="caution">
    <text evidence="1">The sequence shown here is derived from an EMBL/GenBank/DDBJ whole genome shotgun (WGS) entry which is preliminary data.</text>
</comment>
<sequence length="83" mass="8547">MAKRGRPTRAAATAKALKGVDVGQIDPMQVLREIAADRSAPAAARLAAAKALMTGGHKKADCDGSEHDRISARALTLLKGGRG</sequence>
<dbReference type="Proteomes" id="UP000251558">
    <property type="component" value="Unassembled WGS sequence"/>
</dbReference>
<reference evidence="1 2" key="2">
    <citation type="submission" date="2018-07" db="EMBL/GenBank/DDBJ databases">
        <title>Diversity of Mesorhizobium strains in Brazil.</title>
        <authorList>
            <person name="Helene L.C.F."/>
            <person name="Dall'Agnol R."/>
            <person name="Delamuta J.R.M."/>
            <person name="Hungria M."/>
        </authorList>
    </citation>
    <scope>NUCLEOTIDE SEQUENCE [LARGE SCALE GENOMIC DNA]</scope>
    <source>
        <strain evidence="1 2">AC99b</strain>
    </source>
</reference>
<evidence type="ECO:0000313" key="2">
    <source>
        <dbReference type="Proteomes" id="UP000251558"/>
    </source>
</evidence>
<dbReference type="EMBL" id="QMBP01000006">
    <property type="protein sequence ID" value="RAZ90159.1"/>
    <property type="molecule type" value="Genomic_DNA"/>
</dbReference>